<keyword evidence="2" id="KW-0378">Hydrolase</keyword>
<evidence type="ECO:0000259" key="1">
    <source>
        <dbReference type="Pfam" id="PF00561"/>
    </source>
</evidence>
<dbReference type="Proteomes" id="UP001620339">
    <property type="component" value="Unassembled WGS sequence"/>
</dbReference>
<dbReference type="RefSeq" id="WP_404615659.1">
    <property type="nucleotide sequence ID" value="NZ_JADIKK010000008.1"/>
</dbReference>
<evidence type="ECO:0000313" key="2">
    <source>
        <dbReference type="EMBL" id="MFK2878813.1"/>
    </source>
</evidence>
<evidence type="ECO:0000313" key="3">
    <source>
        <dbReference type="Proteomes" id="UP001620339"/>
    </source>
</evidence>
<proteinExistence type="predicted"/>
<dbReference type="PANTHER" id="PTHR43194:SF2">
    <property type="entry name" value="PEROXISOMAL MEMBRANE PROTEIN LPX1"/>
    <property type="match status" value="1"/>
</dbReference>
<sequence>MDKSIAPAAHIESIAALDGAQLAMETHRADGAPTLLFAHGFGQTRGAWNGAVAALAACGCRCVSFDARGHGESGRAPGGDYHMQQFVDDLLLLARAQPERPVLVGASMGGLLGLVAAGEAQPPPFRALVLVDITPRWETKGVERILAFMQAHPAGFADYVEAAEQIAAYLPHRPGRKSEEQLRPLLREGADGRLRWHWDPALLAGDLIAESERYQPRLFAAATKVGVPVLLLSGERSDVVSHDTVAEFRQLVPHARHIEVAGATHMLAGDANDAFTREIAHFIQSLDDAVAGSGACIAQQA</sequence>
<protein>
    <submittedName>
        <fullName evidence="2">Alpha/beta hydrolase</fullName>
    </submittedName>
</protein>
<dbReference type="InterPro" id="IPR000073">
    <property type="entry name" value="AB_hydrolase_1"/>
</dbReference>
<dbReference type="Pfam" id="PF00561">
    <property type="entry name" value="Abhydrolase_1"/>
    <property type="match status" value="1"/>
</dbReference>
<gene>
    <name evidence="2" type="ORF">ISP25_17210</name>
</gene>
<dbReference type="GO" id="GO:0016787">
    <property type="term" value="F:hydrolase activity"/>
    <property type="evidence" value="ECO:0007669"/>
    <property type="project" value="UniProtKB-KW"/>
</dbReference>
<feature type="domain" description="AB hydrolase-1" evidence="1">
    <location>
        <begin position="33"/>
        <end position="267"/>
    </location>
</feature>
<name>A0ABW8J9C6_9GAMM</name>
<dbReference type="PANTHER" id="PTHR43194">
    <property type="entry name" value="HYDROLASE ALPHA/BETA FOLD FAMILY"/>
    <property type="match status" value="1"/>
</dbReference>
<accession>A0ABW8J9C6</accession>
<keyword evidence="3" id="KW-1185">Reference proteome</keyword>
<organism evidence="2 3">
    <name type="scientific">Rhodanobacter hydrolyticus</name>
    <dbReference type="NCBI Taxonomy" id="2250595"/>
    <lineage>
        <taxon>Bacteria</taxon>
        <taxon>Pseudomonadati</taxon>
        <taxon>Pseudomonadota</taxon>
        <taxon>Gammaproteobacteria</taxon>
        <taxon>Lysobacterales</taxon>
        <taxon>Rhodanobacteraceae</taxon>
        <taxon>Rhodanobacter</taxon>
    </lineage>
</organism>
<dbReference type="EMBL" id="JADIKK010000008">
    <property type="protein sequence ID" value="MFK2878813.1"/>
    <property type="molecule type" value="Genomic_DNA"/>
</dbReference>
<dbReference type="Gene3D" id="3.40.50.1820">
    <property type="entry name" value="alpha/beta hydrolase"/>
    <property type="match status" value="1"/>
</dbReference>
<dbReference type="InterPro" id="IPR029058">
    <property type="entry name" value="AB_hydrolase_fold"/>
</dbReference>
<comment type="caution">
    <text evidence="2">The sequence shown here is derived from an EMBL/GenBank/DDBJ whole genome shotgun (WGS) entry which is preliminary data.</text>
</comment>
<reference evidence="2 3" key="1">
    <citation type="submission" date="2020-10" db="EMBL/GenBank/DDBJ databases">
        <title>Phylogeny of dyella-like bacteria.</title>
        <authorList>
            <person name="Fu J."/>
        </authorList>
    </citation>
    <scope>NUCLEOTIDE SEQUENCE [LARGE SCALE GENOMIC DNA]</scope>
    <source>
        <strain evidence="2 3">KACC 19113</strain>
    </source>
</reference>
<dbReference type="SUPFAM" id="SSF53474">
    <property type="entry name" value="alpha/beta-Hydrolases"/>
    <property type="match status" value="1"/>
</dbReference>
<dbReference type="InterPro" id="IPR050228">
    <property type="entry name" value="Carboxylesterase_BioH"/>
</dbReference>